<keyword evidence="5 8" id="KW-1133">Transmembrane helix</keyword>
<dbReference type="SUPFAM" id="SSF54631">
    <property type="entry name" value="CBS-domain pair"/>
    <property type="match status" value="1"/>
</dbReference>
<evidence type="ECO:0000313" key="14">
    <source>
        <dbReference type="Proteomes" id="UP000502996"/>
    </source>
</evidence>
<feature type="transmembrane region" description="Helical" evidence="10">
    <location>
        <begin position="6"/>
        <end position="28"/>
    </location>
</feature>
<evidence type="ECO:0000256" key="9">
    <source>
        <dbReference type="SAM" id="MobiDB-lite"/>
    </source>
</evidence>
<dbReference type="InterPro" id="IPR044751">
    <property type="entry name" value="Ion_transp-like_CBS"/>
</dbReference>
<keyword evidence="6 8" id="KW-0472">Membrane</keyword>
<evidence type="ECO:0000256" key="5">
    <source>
        <dbReference type="ARBA" id="ARBA00022989"/>
    </source>
</evidence>
<keyword evidence="4" id="KW-0677">Repeat</keyword>
<dbReference type="InterPro" id="IPR046342">
    <property type="entry name" value="CBS_dom_sf"/>
</dbReference>
<dbReference type="Pfam" id="PF00571">
    <property type="entry name" value="CBS"/>
    <property type="match status" value="2"/>
</dbReference>
<accession>A0A6G6WDR5</accession>
<organism evidence="13 14">
    <name type="scientific">Nocardioides anomalus</name>
    <dbReference type="NCBI Taxonomy" id="2712223"/>
    <lineage>
        <taxon>Bacteria</taxon>
        <taxon>Bacillati</taxon>
        <taxon>Actinomycetota</taxon>
        <taxon>Actinomycetes</taxon>
        <taxon>Propionibacteriales</taxon>
        <taxon>Nocardioidaceae</taxon>
        <taxon>Nocardioides</taxon>
    </lineage>
</organism>
<dbReference type="SMART" id="SM00116">
    <property type="entry name" value="CBS"/>
    <property type="match status" value="2"/>
</dbReference>
<evidence type="ECO:0000256" key="6">
    <source>
        <dbReference type="ARBA" id="ARBA00023136"/>
    </source>
</evidence>
<evidence type="ECO:0000256" key="8">
    <source>
        <dbReference type="PROSITE-ProRule" id="PRU01193"/>
    </source>
</evidence>
<evidence type="ECO:0000259" key="12">
    <source>
        <dbReference type="PROSITE" id="PS51846"/>
    </source>
</evidence>
<feature type="transmembrane region" description="Helical" evidence="10">
    <location>
        <begin position="135"/>
        <end position="161"/>
    </location>
</feature>
<evidence type="ECO:0000256" key="3">
    <source>
        <dbReference type="ARBA" id="ARBA00022692"/>
    </source>
</evidence>
<feature type="compositionally biased region" description="Basic and acidic residues" evidence="9">
    <location>
        <begin position="343"/>
        <end position="363"/>
    </location>
</feature>
<evidence type="ECO:0000256" key="2">
    <source>
        <dbReference type="ARBA" id="ARBA00022475"/>
    </source>
</evidence>
<keyword evidence="2" id="KW-1003">Cell membrane</keyword>
<keyword evidence="7" id="KW-0129">CBS domain</keyword>
<proteinExistence type="predicted"/>
<dbReference type="Gene3D" id="3.10.580.10">
    <property type="entry name" value="CBS-domain"/>
    <property type="match status" value="1"/>
</dbReference>
<evidence type="ECO:0000256" key="1">
    <source>
        <dbReference type="ARBA" id="ARBA00004651"/>
    </source>
</evidence>
<feature type="transmembrane region" description="Helical" evidence="10">
    <location>
        <begin position="57"/>
        <end position="78"/>
    </location>
</feature>
<dbReference type="PROSITE" id="PS51846">
    <property type="entry name" value="CNNM"/>
    <property type="match status" value="1"/>
</dbReference>
<evidence type="ECO:0000256" key="7">
    <source>
        <dbReference type="PROSITE-ProRule" id="PRU00703"/>
    </source>
</evidence>
<keyword evidence="3 8" id="KW-0812">Transmembrane</keyword>
<dbReference type="KEGG" id="nano:G5V58_11450"/>
<dbReference type="PROSITE" id="PS51371">
    <property type="entry name" value="CBS"/>
    <property type="match status" value="2"/>
</dbReference>
<sequence length="376" mass="39964">MSGGTALVVAVVLLLGNAFFVGAEFALVSARRTQIEPMAESGSRMARTTLRAMENMSLVIGVNQLGITVCSLVLGAVGEPAVAHLIEPVFEAVHVPHGLLHPVSFAVALAVVVFLHVVLGEMIPKNIALAGPDRAALVLGPLIWGFVTVLRPVIVVINAMASAILKLLGVKLMDEVSSSYTREEVAALVEESRGEGLIEAEEYDRLAGALGFTEKPVTCVLMAPDTLTTVRRGSTAADVEALCAATGYSRFPVEGEDGELLGYLHIKDVLETDEARRERVVEDKWTRPFATVGADELLHDALETLQRRGAHMARVVDRSGTTLGLATLEDVIEELVGEIRDAAHQDDAPHGDDTAHDDADAAREPVAVDGDAPAEH</sequence>
<dbReference type="AlphaFoldDB" id="A0A6G6WDR5"/>
<keyword evidence="14" id="KW-1185">Reference proteome</keyword>
<dbReference type="CDD" id="cd04590">
    <property type="entry name" value="CBS_pair_CorC_HlyC_assoc"/>
    <property type="match status" value="1"/>
</dbReference>
<feature type="transmembrane region" description="Helical" evidence="10">
    <location>
        <begin position="98"/>
        <end position="123"/>
    </location>
</feature>
<comment type="subcellular location">
    <subcellularLocation>
        <location evidence="1">Cell membrane</location>
        <topology evidence="1">Multi-pass membrane protein</topology>
    </subcellularLocation>
</comment>
<dbReference type="Pfam" id="PF01595">
    <property type="entry name" value="CNNM"/>
    <property type="match status" value="1"/>
</dbReference>
<evidence type="ECO:0000313" key="13">
    <source>
        <dbReference type="EMBL" id="QIG43293.1"/>
    </source>
</evidence>
<dbReference type="PANTHER" id="PTHR43099">
    <property type="entry name" value="UPF0053 PROTEIN YRKA"/>
    <property type="match status" value="1"/>
</dbReference>
<name>A0A6G6WDR5_9ACTN</name>
<dbReference type="GO" id="GO:0005886">
    <property type="term" value="C:plasma membrane"/>
    <property type="evidence" value="ECO:0007669"/>
    <property type="project" value="UniProtKB-SubCell"/>
</dbReference>
<dbReference type="EMBL" id="CP049257">
    <property type="protein sequence ID" value="QIG43293.1"/>
    <property type="molecule type" value="Genomic_DNA"/>
</dbReference>
<dbReference type="InterPro" id="IPR051676">
    <property type="entry name" value="UPF0053_domain"/>
</dbReference>
<dbReference type="Proteomes" id="UP000502996">
    <property type="component" value="Chromosome"/>
</dbReference>
<feature type="domain" description="CBS" evidence="11">
    <location>
        <begin position="222"/>
        <end position="281"/>
    </location>
</feature>
<dbReference type="InterPro" id="IPR000644">
    <property type="entry name" value="CBS_dom"/>
</dbReference>
<protein>
    <submittedName>
        <fullName evidence="13">HlyC/CorC family transporter</fullName>
    </submittedName>
</protein>
<dbReference type="RefSeq" id="WP_165232518.1">
    <property type="nucleotide sequence ID" value="NZ_CP049257.1"/>
</dbReference>
<gene>
    <name evidence="13" type="ORF">G5V58_11450</name>
</gene>
<feature type="domain" description="CNNM transmembrane" evidence="12">
    <location>
        <begin position="1"/>
        <end position="202"/>
    </location>
</feature>
<dbReference type="InterPro" id="IPR002550">
    <property type="entry name" value="CNNM"/>
</dbReference>
<evidence type="ECO:0000259" key="11">
    <source>
        <dbReference type="PROSITE" id="PS51371"/>
    </source>
</evidence>
<feature type="region of interest" description="Disordered" evidence="9">
    <location>
        <begin position="343"/>
        <end position="376"/>
    </location>
</feature>
<dbReference type="PANTHER" id="PTHR43099:SF5">
    <property type="entry name" value="HLYC_CORC FAMILY TRANSPORTER"/>
    <property type="match status" value="1"/>
</dbReference>
<evidence type="ECO:0000256" key="10">
    <source>
        <dbReference type="SAM" id="Phobius"/>
    </source>
</evidence>
<reference evidence="13 14" key="1">
    <citation type="submission" date="2020-02" db="EMBL/GenBank/DDBJ databases">
        <title>Full genome sequence of Nocardioides sp. R-3366.</title>
        <authorList>
            <person name="Im W.-T."/>
        </authorList>
    </citation>
    <scope>NUCLEOTIDE SEQUENCE [LARGE SCALE GENOMIC DNA]</scope>
    <source>
        <strain evidence="13 14">R-3366</strain>
    </source>
</reference>
<feature type="domain" description="CBS" evidence="11">
    <location>
        <begin position="285"/>
        <end position="342"/>
    </location>
</feature>
<evidence type="ECO:0000256" key="4">
    <source>
        <dbReference type="ARBA" id="ARBA00022737"/>
    </source>
</evidence>